<protein>
    <submittedName>
        <fullName evidence="2">Uncharacterized protein</fullName>
    </submittedName>
</protein>
<comment type="caution">
    <text evidence="2">The sequence shown here is derived from an EMBL/GenBank/DDBJ whole genome shotgun (WGS) entry which is preliminary data.</text>
</comment>
<sequence>MGSKRADVEQKAKEGSSHWQRTLVNSIVSPGREGSISAKNRIGRGSMSSSAWQIGLLAFCLLQVTANAQSRGEMAAGGGTAGGMGGRGYRSPPAPRYGSNNDDNSGSGGFVTTLGGGSATSTRGTNTGSSGGGFATTTVGTRGSSSTLGSGTTLGTTTGSGTGTTRGESSSSGGSSGQTLGGSFGSVSGGEATSKSGTFSAGSSGGTGTDGTTGSTSSQSSGTFTQSRGSGAATTTVGTTGKSDTTATPTPTTTAVGGTTTTDCGVNGNPACAGGNSDPVMYGFAGRSFNFIGEVGKIYNIISTQTLQVSMKLKLAQMWDHNGTNMEAIGFMYRTYKVLIALDENQDMAVSLQGKVLKEKKAAQHHAWRFENGAYIETVWDKYKPGLGNTVTITTDVLRMTIWQTPAGIVDEGGIVLPSWLNFGITLLGPPANGIMHGIVGGTYDRYLEGESAVSKPESQLYLPPDDAFHGKYKQEEYEMKDMWDTSFPVNLFGVNSPEIQERSSLEDDTTQTAFPVFARACFLCDQTPSGQSHTF</sequence>
<reference evidence="2 3" key="1">
    <citation type="journal article" date="2024" name="Nat. Commun.">
        <title>Phylogenomics reveals the evolutionary origins of lichenization in chlorophyte algae.</title>
        <authorList>
            <person name="Puginier C."/>
            <person name="Libourel C."/>
            <person name="Otte J."/>
            <person name="Skaloud P."/>
            <person name="Haon M."/>
            <person name="Grisel S."/>
            <person name="Petersen M."/>
            <person name="Berrin J.G."/>
            <person name="Delaux P.M."/>
            <person name="Dal Grande F."/>
            <person name="Keller J."/>
        </authorList>
    </citation>
    <scope>NUCLEOTIDE SEQUENCE [LARGE SCALE GENOMIC DNA]</scope>
    <source>
        <strain evidence="2 3">SAG 216-7</strain>
    </source>
</reference>
<feature type="compositionally biased region" description="Gly residues" evidence="1">
    <location>
        <begin position="106"/>
        <end position="118"/>
    </location>
</feature>
<feature type="compositionally biased region" description="Low complexity" evidence="1">
    <location>
        <begin position="119"/>
        <end position="128"/>
    </location>
</feature>
<dbReference type="EMBL" id="JALJOT010000015">
    <property type="protein sequence ID" value="KAK9902757.1"/>
    <property type="molecule type" value="Genomic_DNA"/>
</dbReference>
<evidence type="ECO:0000313" key="3">
    <source>
        <dbReference type="Proteomes" id="UP001491310"/>
    </source>
</evidence>
<feature type="compositionally biased region" description="Low complexity" evidence="1">
    <location>
        <begin position="135"/>
        <end position="157"/>
    </location>
</feature>
<evidence type="ECO:0000313" key="2">
    <source>
        <dbReference type="EMBL" id="KAK9902757.1"/>
    </source>
</evidence>
<proteinExistence type="predicted"/>
<evidence type="ECO:0000256" key="1">
    <source>
        <dbReference type="SAM" id="MobiDB-lite"/>
    </source>
</evidence>
<gene>
    <name evidence="2" type="ORF">WJX75_005073</name>
</gene>
<feature type="compositionally biased region" description="Low complexity" evidence="1">
    <location>
        <begin position="193"/>
        <end position="202"/>
    </location>
</feature>
<organism evidence="2 3">
    <name type="scientific">Coccomyxa subellipsoidea</name>
    <dbReference type="NCBI Taxonomy" id="248742"/>
    <lineage>
        <taxon>Eukaryota</taxon>
        <taxon>Viridiplantae</taxon>
        <taxon>Chlorophyta</taxon>
        <taxon>core chlorophytes</taxon>
        <taxon>Trebouxiophyceae</taxon>
        <taxon>Trebouxiophyceae incertae sedis</taxon>
        <taxon>Coccomyxaceae</taxon>
        <taxon>Coccomyxa</taxon>
    </lineage>
</organism>
<accession>A0ABR2YD82</accession>
<keyword evidence="3" id="KW-1185">Reference proteome</keyword>
<dbReference type="Proteomes" id="UP001491310">
    <property type="component" value="Unassembled WGS sequence"/>
</dbReference>
<name>A0ABR2YD82_9CHLO</name>
<feature type="region of interest" description="Disordered" evidence="1">
    <location>
        <begin position="76"/>
        <end position="266"/>
    </location>
</feature>
<feature type="compositionally biased region" description="Gly residues" evidence="1">
    <location>
        <begin position="76"/>
        <end position="88"/>
    </location>
</feature>
<feature type="compositionally biased region" description="Low complexity" evidence="1">
    <location>
        <begin position="212"/>
        <end position="263"/>
    </location>
</feature>
<feature type="compositionally biased region" description="Gly residues" evidence="1">
    <location>
        <begin position="174"/>
        <end position="188"/>
    </location>
</feature>